<proteinExistence type="predicted"/>
<dbReference type="STRING" id="554055.A0A2P6V128"/>
<feature type="region of interest" description="Disordered" evidence="2">
    <location>
        <begin position="30"/>
        <end position="67"/>
    </location>
</feature>
<dbReference type="OrthoDB" id="515995at2759"/>
<feature type="compositionally biased region" description="Low complexity" evidence="2">
    <location>
        <begin position="228"/>
        <end position="239"/>
    </location>
</feature>
<feature type="region of interest" description="Disordered" evidence="2">
    <location>
        <begin position="197"/>
        <end position="244"/>
    </location>
</feature>
<feature type="compositionally biased region" description="Polar residues" evidence="2">
    <location>
        <begin position="1378"/>
        <end position="1397"/>
    </location>
</feature>
<reference evidence="3 4" key="1">
    <citation type="journal article" date="2018" name="Plant J.">
        <title>Genome sequences of Chlorella sorokiniana UTEX 1602 and Micractinium conductrix SAG 241.80: implications to maltose excretion by a green alga.</title>
        <authorList>
            <person name="Arriola M.B."/>
            <person name="Velmurugan N."/>
            <person name="Zhang Y."/>
            <person name="Plunkett M.H."/>
            <person name="Hondzo H."/>
            <person name="Barney B.M."/>
        </authorList>
    </citation>
    <scope>NUCLEOTIDE SEQUENCE [LARGE SCALE GENOMIC DNA]</scope>
    <source>
        <strain evidence="3 4">SAG 241.80</strain>
    </source>
</reference>
<comment type="caution">
    <text evidence="3">The sequence shown here is derived from an EMBL/GenBank/DDBJ whole genome shotgun (WGS) entry which is preliminary data.</text>
</comment>
<gene>
    <name evidence="3" type="ORF">C2E20_8580</name>
</gene>
<feature type="compositionally biased region" description="Low complexity" evidence="2">
    <location>
        <begin position="1438"/>
        <end position="1448"/>
    </location>
</feature>
<feature type="coiled-coil region" evidence="1">
    <location>
        <begin position="1219"/>
        <end position="1246"/>
    </location>
</feature>
<dbReference type="Proteomes" id="UP000239649">
    <property type="component" value="Unassembled WGS sequence"/>
</dbReference>
<dbReference type="PANTHER" id="PTHR47357">
    <property type="entry name" value="COP1-INTERACTIVE PROTEIN 1"/>
    <property type="match status" value="1"/>
</dbReference>
<feature type="compositionally biased region" description="Low complexity" evidence="2">
    <location>
        <begin position="1297"/>
        <end position="1324"/>
    </location>
</feature>
<evidence type="ECO:0000256" key="1">
    <source>
        <dbReference type="SAM" id="Coils"/>
    </source>
</evidence>
<feature type="coiled-coil region" evidence="1">
    <location>
        <begin position="706"/>
        <end position="761"/>
    </location>
</feature>
<keyword evidence="4" id="KW-1185">Reference proteome</keyword>
<feature type="region of interest" description="Disordered" evidence="2">
    <location>
        <begin position="1792"/>
        <end position="1811"/>
    </location>
</feature>
<evidence type="ECO:0000313" key="4">
    <source>
        <dbReference type="Proteomes" id="UP000239649"/>
    </source>
</evidence>
<feature type="region of interest" description="Disordered" evidence="2">
    <location>
        <begin position="1281"/>
        <end position="1324"/>
    </location>
</feature>
<feature type="compositionally biased region" description="Low complexity" evidence="2">
    <location>
        <begin position="1919"/>
        <end position="1951"/>
    </location>
</feature>
<dbReference type="GO" id="GO:0005856">
    <property type="term" value="C:cytoskeleton"/>
    <property type="evidence" value="ECO:0007669"/>
    <property type="project" value="TreeGrafter"/>
</dbReference>
<feature type="coiled-coil region" evidence="1">
    <location>
        <begin position="1147"/>
        <end position="1178"/>
    </location>
</feature>
<organism evidence="3 4">
    <name type="scientific">Micractinium conductrix</name>
    <dbReference type="NCBI Taxonomy" id="554055"/>
    <lineage>
        <taxon>Eukaryota</taxon>
        <taxon>Viridiplantae</taxon>
        <taxon>Chlorophyta</taxon>
        <taxon>core chlorophytes</taxon>
        <taxon>Trebouxiophyceae</taxon>
        <taxon>Chlorellales</taxon>
        <taxon>Chlorellaceae</taxon>
        <taxon>Chlorella clade</taxon>
        <taxon>Micractinium</taxon>
    </lineage>
</organism>
<feature type="region of interest" description="Disordered" evidence="2">
    <location>
        <begin position="679"/>
        <end position="702"/>
    </location>
</feature>
<evidence type="ECO:0000256" key="2">
    <source>
        <dbReference type="SAM" id="MobiDB-lite"/>
    </source>
</evidence>
<feature type="compositionally biased region" description="Gly residues" evidence="2">
    <location>
        <begin position="1723"/>
        <end position="1733"/>
    </location>
</feature>
<feature type="coiled-coil region" evidence="1">
    <location>
        <begin position="964"/>
        <end position="998"/>
    </location>
</feature>
<feature type="region of interest" description="Disordered" evidence="2">
    <location>
        <begin position="1708"/>
        <end position="1785"/>
    </location>
</feature>
<dbReference type="GO" id="GO:0005200">
    <property type="term" value="F:structural constituent of cytoskeleton"/>
    <property type="evidence" value="ECO:0007669"/>
    <property type="project" value="TreeGrafter"/>
</dbReference>
<dbReference type="EMBL" id="LHPF02000048">
    <property type="protein sequence ID" value="PSC67807.1"/>
    <property type="molecule type" value="Genomic_DNA"/>
</dbReference>
<dbReference type="PANTHER" id="PTHR47357:SF1">
    <property type="entry name" value="SPINDLE POLE BODY COMPONENT 110"/>
    <property type="match status" value="1"/>
</dbReference>
<name>A0A2P6V128_9CHLO</name>
<feature type="region of interest" description="Disordered" evidence="2">
    <location>
        <begin position="1919"/>
        <end position="1954"/>
    </location>
</feature>
<sequence length="2326" mass="240960">MAGLRHPNRGVYSDPRLAFVGVRAAPRWEQHEELPLDGGYSSYSLDENDDYDNRAAAGRAGTKPRGTQPVLAAAGGEGGGALPPAARAEILRAVDGFVMTLPLGATPGDAEIEEAVASRLYRAELGAAEARAKLGDWSRVALELKEVVQQQQAALEAAMGGGGAAGVGRRAPPAAASARPHVQQLQRLVADMRAELRQPPGPAGTCGEPAARQYAPAHGWDNSSDTNQAAAATEQQQQQHQHELQRLHAELAASQAEVRGLRAEHAAAAAARRSGSEEAAAATLQVEHALREADGARAERERMRRALIDAEIELQRKTNDVAALQAKVAAAAQQQEGAAAAAAAQHEAAVAAAAGQLATAQADAASLRHQLAAARAAAEEQGTAAAQAQASCEHLRASLAAVEAATAVQRQQKEACDVLIAQLQSQVVYLQAAASNTSSASAADLALLQEQLAAAAQREAAAAAAATGAAKQVDALKGAHGEALNAARESQAALAAAQEDLAVTRAALEQAQRAQRAAEGGPTPKELAQRDTEISALKAVLDRVATAAQHKDAQVAAAQREAAAAAAEREAALAGKAAAEQQAAEWQQAAAAAEELQAAAQAAHQQAAAAEAALLQAQLGTAADAQRWEEQLLALRSQLHDQQQAVATAGAQQAALQAEVANLRQQLSAKDQQIGALSSLQATDGSSRPGSAGSGGNDSGATAEQVVLQQARLEQLQGEAASLRSALAASDAALAAAEAAAAAAEQQAHRLQHELVAQQAERRHQVVAAIDLPQQLMAAQQARAVAERQAYDSAATATEWRQQAALLRQQLEAVAAAQQQAAVAAQQQAMVLKPAGPPMQAELSEEHSSDLIPAAVQPAAPRLAVEHATQTPTQPAAAEWATQTAAQPTVEHGTQTPVQPAAMEHAAQTAQPAVAECAAQTDAQAAVAACSTQTPEQPAVQPERPVVLRIKIVEAPAPSSAPAYEQRDDQLAALQSQVEQQEKTVVELRQRCGRAEAALAAVQRGCEATAAEHTAQLAAAQLQHERRLEEAHAELGTVLAELQQQHARQLGEAQARHSVEVQRQAELHSAEMELLLPQHADAEAALASAAACAAAAVPQHAGDATPSPVQRRYAQRMRQLREQQAEEAAALAAAHEAALAAERRRWADEAAAAAQAHRRQLELLATEHEQQLLDVRRRAEASAEARELEHLVELEAAVEGGLDGLLGLSGDGTSLAGRLRALEARREQQEVELEGLRAALAEQRSEHESQLAAVMSKQAVLLESLQAESPRAAAALRASPFGRWHSPQSTPRKHAAQQQQPERQHHQMQTQWQQQTQATQTQQAALQEEHAAELARVLTRAIFASVLERAAAAAPPSPGPDLRLPAGEVPHVSCITGASSYAGSRSPPASVSRQQPGSGLRHHCRITAAALAACSSPPSGSRSVRRQLLPPAEPGPAAPAQEPWPGAAPAAALCSDLSQAAEAVGPAAWGPGSFTGAAALAEAAAEVTRLEGELDDTVAECERRGEALRDCQEMVEELQAFAEGQKQQLSEARAEIEDAQRRGREGQARLRGLEEQLLAAQDACGKANSQVTMLERKCAGHREELRSLQSMHDALQSEHTAVCGQLTAAQQQHETALDRLQHLSERLALAQQEKTQAQQQLDVLQRRMEALRDEHSHEAEVLLHELLLQRLRASSAGDSNSGGRVRSGGSGAAAVVLSGSAEEATLAAHLPRQQQQQQQHPDGSGGTVGGGFAGAAVQRAHQRPATAPEPAQLLQQQQQQQQRRPNSAQRQLLAGPSGLPPIATRLPPHLRREATSGSAGGETPLSARSVESAWSDSVAELGPAGSKKKRGTLHKLGKILNINKPAPAPAPLGPRSRPNPAALTAPLEHSMREAEAAALQAQVLREQQEAAAAAAARQQRRSSAAELEPAAVPPAIHQPMQQAQQHAQHHQQPQLAQQQQTAQRQQPAQRQYSPCRPQLFSAASAEEAGWAGDYTQQWVQQQAAKVEAELAAEKQAQQAQQQQRPWSGASGASGLAGPPDSGYSFPDVAAAGYAAGVAAMQAESFGMAAAAAGPVGKKAALLPSNAQVQSFKAGVAPRATTRAPRRSATAVRAALPRPVEEFAKGAALAATVAGLVLGSGLPAEAAKPAPSSFEINSAYEAELLASLKARGAELPDLKSSPEGTVTAEANLPKFKLSGVEKVKVETPVAVPAPTPAAPAAVEAPKPAPVVAAPAPAPAPAPVAAAPVPKPAAPVAAAPAAAAPAAGPADNKGLIAGAAIAAVAIAAVAGVSSQGNTEGAAAEGAAAAAAPAAPAAAAAPAATNGVPPNVAEARAWIGAWKAKHGKK</sequence>
<accession>A0A2P6V128</accession>
<feature type="coiled-coil region" evidence="1">
    <location>
        <begin position="576"/>
        <end position="673"/>
    </location>
</feature>
<evidence type="ECO:0000313" key="3">
    <source>
        <dbReference type="EMBL" id="PSC67807.1"/>
    </source>
</evidence>
<feature type="compositionally biased region" description="Low complexity" evidence="2">
    <location>
        <begin position="1752"/>
        <end position="1762"/>
    </location>
</feature>
<feature type="region of interest" description="Disordered" evidence="2">
    <location>
        <begin position="1837"/>
        <end position="1862"/>
    </location>
</feature>
<feature type="coiled-coil region" evidence="1">
    <location>
        <begin position="1480"/>
        <end position="1654"/>
    </location>
</feature>
<feature type="region of interest" description="Disordered" evidence="2">
    <location>
        <begin position="1993"/>
        <end position="2018"/>
    </location>
</feature>
<protein>
    <submittedName>
        <fullName evidence="3">Uncharacterized protein</fullName>
    </submittedName>
</protein>
<feature type="region of interest" description="Disordered" evidence="2">
    <location>
        <begin position="1414"/>
        <end position="1448"/>
    </location>
</feature>
<keyword evidence="1" id="KW-0175">Coiled coil</keyword>
<feature type="region of interest" description="Disordered" evidence="2">
    <location>
        <begin position="1378"/>
        <end position="1400"/>
    </location>
</feature>